<gene>
    <name evidence="2" type="ORF">GCM10011498_04060</name>
</gene>
<dbReference type="AlphaFoldDB" id="A0A916VM78"/>
<feature type="transmembrane region" description="Helical" evidence="1">
    <location>
        <begin position="243"/>
        <end position="276"/>
    </location>
</feature>
<name>A0A916VM78_9RHOB</name>
<feature type="transmembrane region" description="Helical" evidence="1">
    <location>
        <begin position="15"/>
        <end position="36"/>
    </location>
</feature>
<feature type="transmembrane region" description="Helical" evidence="1">
    <location>
        <begin position="42"/>
        <end position="62"/>
    </location>
</feature>
<organism evidence="2 3">
    <name type="scientific">Neptunicoccus cionae</name>
    <dbReference type="NCBI Taxonomy" id="2035344"/>
    <lineage>
        <taxon>Bacteria</taxon>
        <taxon>Pseudomonadati</taxon>
        <taxon>Pseudomonadota</taxon>
        <taxon>Alphaproteobacteria</taxon>
        <taxon>Rhodobacterales</taxon>
        <taxon>Paracoccaceae</taxon>
        <taxon>Neptunicoccus</taxon>
    </lineage>
</organism>
<keyword evidence="1" id="KW-0472">Membrane</keyword>
<keyword evidence="1" id="KW-0812">Transmembrane</keyword>
<feature type="transmembrane region" description="Helical" evidence="1">
    <location>
        <begin position="196"/>
        <end position="223"/>
    </location>
</feature>
<comment type="caution">
    <text evidence="2">The sequence shown here is derived from an EMBL/GenBank/DDBJ whole genome shotgun (WGS) entry which is preliminary data.</text>
</comment>
<evidence type="ECO:0000313" key="3">
    <source>
        <dbReference type="Proteomes" id="UP000628017"/>
    </source>
</evidence>
<keyword evidence="1" id="KW-1133">Transmembrane helix</keyword>
<evidence type="ECO:0000313" key="2">
    <source>
        <dbReference type="EMBL" id="GGA07385.1"/>
    </source>
</evidence>
<dbReference type="RefSeq" id="WP_188670422.1">
    <property type="nucleotide sequence ID" value="NZ_BMKA01000001.1"/>
</dbReference>
<dbReference type="Proteomes" id="UP000628017">
    <property type="component" value="Unassembled WGS sequence"/>
</dbReference>
<proteinExistence type="predicted"/>
<reference evidence="2" key="2">
    <citation type="submission" date="2020-09" db="EMBL/GenBank/DDBJ databases">
        <authorList>
            <person name="Sun Q."/>
            <person name="Zhou Y."/>
        </authorList>
    </citation>
    <scope>NUCLEOTIDE SEQUENCE</scope>
    <source>
        <strain evidence="2">CGMCC 1.15880</strain>
    </source>
</reference>
<protein>
    <submittedName>
        <fullName evidence="2">Uncharacterized protein</fullName>
    </submittedName>
</protein>
<feature type="transmembrane region" description="Helical" evidence="1">
    <location>
        <begin position="89"/>
        <end position="111"/>
    </location>
</feature>
<sequence length="317" mass="34904">MLSFLMRTFALSLSIFWRALPCWALLAAILYAVFSFFAESPIIFLILLGFGAGTLMVFMLFVNVRSGLIVADEVTPTDLGKLFLRSFKFFRFFAIFNALMGGLSLGAFYIASQMGIFDFDMAVDAVTTGDPDALAELYSTLSRPSVYAYTTVTQILSQIAYASLAVPMAANAAACSPKARNYEIFWGFGAGALRMFLLMLVAGTIITGMVLVYGFVLLTMPVFDGLSLMQVTTVEELTAPSTLTSYLMIAVLVLFPIAGFVWFISLWCAGATLCFIAHRDKSQEEKDFEISRVLERPHSTEDLRALRMSRMRGTADG</sequence>
<evidence type="ECO:0000256" key="1">
    <source>
        <dbReference type="SAM" id="Phobius"/>
    </source>
</evidence>
<dbReference type="EMBL" id="BMKA01000001">
    <property type="protein sequence ID" value="GGA07385.1"/>
    <property type="molecule type" value="Genomic_DNA"/>
</dbReference>
<keyword evidence="3" id="KW-1185">Reference proteome</keyword>
<reference evidence="2" key="1">
    <citation type="journal article" date="2014" name="Int. J. Syst. Evol. Microbiol.">
        <title>Complete genome sequence of Corynebacterium casei LMG S-19264T (=DSM 44701T), isolated from a smear-ripened cheese.</title>
        <authorList>
            <consortium name="US DOE Joint Genome Institute (JGI-PGF)"/>
            <person name="Walter F."/>
            <person name="Albersmeier A."/>
            <person name="Kalinowski J."/>
            <person name="Ruckert C."/>
        </authorList>
    </citation>
    <scope>NUCLEOTIDE SEQUENCE</scope>
    <source>
        <strain evidence="2">CGMCC 1.15880</strain>
    </source>
</reference>
<accession>A0A916VM78</accession>